<protein>
    <recommendedName>
        <fullName evidence="8">Hydroxylysine kinase</fullName>
        <ecNumber evidence="7">2.7.1.81</ecNumber>
    </recommendedName>
</protein>
<dbReference type="InterPro" id="IPR011009">
    <property type="entry name" value="Kinase-like_dom_sf"/>
</dbReference>
<dbReference type="GO" id="GO:0005737">
    <property type="term" value="C:cytoplasm"/>
    <property type="evidence" value="ECO:0007669"/>
    <property type="project" value="UniProtKB-SubCell"/>
</dbReference>
<evidence type="ECO:0000313" key="10">
    <source>
        <dbReference type="EMBL" id="MCD7107827.1"/>
    </source>
</evidence>
<accession>A0A9X1NMH0</accession>
<keyword evidence="11" id="KW-1185">Reference proteome</keyword>
<evidence type="ECO:0000256" key="1">
    <source>
        <dbReference type="ARBA" id="ARBA00004496"/>
    </source>
</evidence>
<comment type="function">
    <text evidence="6">Catalyzes the GTP-dependent phosphorylation of 5-hydroxy-L-lysine.</text>
</comment>
<evidence type="ECO:0000256" key="5">
    <source>
        <dbReference type="ARBA" id="ARBA00036820"/>
    </source>
</evidence>
<gene>
    <name evidence="10" type="ORF">LRX75_02115</name>
</gene>
<dbReference type="Gene3D" id="3.90.1200.10">
    <property type="match status" value="1"/>
</dbReference>
<dbReference type="EMBL" id="JAJOZR010000001">
    <property type="protein sequence ID" value="MCD7107827.1"/>
    <property type="molecule type" value="Genomic_DNA"/>
</dbReference>
<sequence length="355" mass="38909">MFPASIRDETTGIGAGLSVVAPQIDQRTAERIAREHYGIEARATPLLGEKDSNFRLDTEGGPSSFLKVLSPGENAAVSSMHTQALLHTERRAPSLPLPRILPTLDGLADFRLGVGAGDERTVRLTSFSYGRAQSGGERTVAQRRGTGVLMAHLQDALADFEHPAADHETSWDLRGVAGLRPALAALRDAAQRRRVEQSLDRFETWLAPRLTTLPFQVVHNDFGGDNILVDPDEPDRITALIDFGDMVRTARLFDVAIGAAYQLGADEDPLAGGLDVLAGYASVKRLSEAEVALLPIAIETRMAMRVLIPEWRAERFPERRAYITRNSATVWHQFDRLDRGSRDEIATRIANACNA</sequence>
<dbReference type="EC" id="2.7.1.81" evidence="7"/>
<name>A0A9X1NMH0_9HYPH</name>
<proteinExistence type="predicted"/>
<reference evidence="10" key="1">
    <citation type="submission" date="2021-12" db="EMBL/GenBank/DDBJ databases">
        <authorList>
            <person name="Li Y."/>
        </authorList>
    </citation>
    <scope>NUCLEOTIDE SEQUENCE</scope>
    <source>
        <strain evidence="10">DKSPLA3</strain>
    </source>
</reference>
<evidence type="ECO:0000256" key="4">
    <source>
        <dbReference type="ARBA" id="ARBA00022777"/>
    </source>
</evidence>
<dbReference type="RefSeq" id="WP_231811547.1">
    <property type="nucleotide sequence ID" value="NZ_JAJOZR010000001.1"/>
</dbReference>
<evidence type="ECO:0000259" key="9">
    <source>
        <dbReference type="Pfam" id="PF01636"/>
    </source>
</evidence>
<dbReference type="Pfam" id="PF01636">
    <property type="entry name" value="APH"/>
    <property type="match status" value="1"/>
</dbReference>
<dbReference type="InterPro" id="IPR002575">
    <property type="entry name" value="Aminoglycoside_PTrfase"/>
</dbReference>
<comment type="subcellular location">
    <subcellularLocation>
        <location evidence="1">Cytoplasm</location>
    </subcellularLocation>
</comment>
<dbReference type="SUPFAM" id="SSF56112">
    <property type="entry name" value="Protein kinase-like (PK-like)"/>
    <property type="match status" value="1"/>
</dbReference>
<keyword evidence="4" id="KW-0418">Kinase</keyword>
<dbReference type="Proteomes" id="UP001139089">
    <property type="component" value="Unassembled WGS sequence"/>
</dbReference>
<organism evidence="10 11">
    <name type="scientific">Rhizobium quercicola</name>
    <dbReference type="NCBI Taxonomy" id="2901226"/>
    <lineage>
        <taxon>Bacteria</taxon>
        <taxon>Pseudomonadati</taxon>
        <taxon>Pseudomonadota</taxon>
        <taxon>Alphaproteobacteria</taxon>
        <taxon>Hyphomicrobiales</taxon>
        <taxon>Rhizobiaceae</taxon>
        <taxon>Rhizobium/Agrobacterium group</taxon>
        <taxon>Rhizobium</taxon>
    </lineage>
</organism>
<evidence type="ECO:0000256" key="3">
    <source>
        <dbReference type="ARBA" id="ARBA00022679"/>
    </source>
</evidence>
<evidence type="ECO:0000256" key="7">
    <source>
        <dbReference type="ARBA" id="ARBA00038873"/>
    </source>
</evidence>
<dbReference type="PANTHER" id="PTHR21064:SF1">
    <property type="entry name" value="HYDROXYLYSINE KINASE"/>
    <property type="match status" value="1"/>
</dbReference>
<keyword evidence="2" id="KW-0963">Cytoplasm</keyword>
<comment type="caution">
    <text evidence="10">The sequence shown here is derived from an EMBL/GenBank/DDBJ whole genome shotgun (WGS) entry which is preliminary data.</text>
</comment>
<evidence type="ECO:0000256" key="2">
    <source>
        <dbReference type="ARBA" id="ARBA00022490"/>
    </source>
</evidence>
<dbReference type="PANTHER" id="PTHR21064">
    <property type="entry name" value="AMINOGLYCOSIDE PHOSPHOTRANSFERASE DOMAIN-CONTAINING PROTEIN-RELATED"/>
    <property type="match status" value="1"/>
</dbReference>
<keyword evidence="3" id="KW-0808">Transferase</keyword>
<evidence type="ECO:0000256" key="8">
    <source>
        <dbReference type="ARBA" id="ARBA00040505"/>
    </source>
</evidence>
<evidence type="ECO:0000313" key="11">
    <source>
        <dbReference type="Proteomes" id="UP001139089"/>
    </source>
</evidence>
<feature type="domain" description="Aminoglycoside phosphotransferase" evidence="9">
    <location>
        <begin position="49"/>
        <end position="274"/>
    </location>
</feature>
<dbReference type="AlphaFoldDB" id="A0A9X1NMH0"/>
<comment type="catalytic activity">
    <reaction evidence="5">
        <text>(5R)-5-hydroxy-L-lysine + GTP = (5R)-5-phosphooxy-L-lysine + GDP + H(+)</text>
        <dbReference type="Rhea" id="RHEA:19049"/>
        <dbReference type="ChEBI" id="CHEBI:15378"/>
        <dbReference type="ChEBI" id="CHEBI:37565"/>
        <dbReference type="ChEBI" id="CHEBI:57882"/>
        <dbReference type="ChEBI" id="CHEBI:58189"/>
        <dbReference type="ChEBI" id="CHEBI:58357"/>
        <dbReference type="EC" id="2.7.1.81"/>
    </reaction>
</comment>
<dbReference type="InterPro" id="IPR050249">
    <property type="entry name" value="Pseudomonas-type_ThrB"/>
</dbReference>
<dbReference type="GO" id="GO:0047992">
    <property type="term" value="F:hydroxylysine kinase activity"/>
    <property type="evidence" value="ECO:0007669"/>
    <property type="project" value="UniProtKB-EC"/>
</dbReference>
<evidence type="ECO:0000256" key="6">
    <source>
        <dbReference type="ARBA" id="ARBA00037368"/>
    </source>
</evidence>